<reference evidence="2" key="1">
    <citation type="journal article" date="2012" name="Science">
        <title>Fermentation, hydrogen, and sulfur metabolism in multiple uncultivated bacterial phyla.</title>
        <authorList>
            <person name="Wrighton K.C."/>
            <person name="Thomas B.C."/>
            <person name="Sharon I."/>
            <person name="Miller C.S."/>
            <person name="Castelle C.J."/>
            <person name="VerBerkmoes N.C."/>
            <person name="Wilkins M.J."/>
            <person name="Hettich R.L."/>
            <person name="Lipton M.S."/>
            <person name="Williams K.H."/>
            <person name="Long P.E."/>
            <person name="Banfield J.F."/>
        </authorList>
    </citation>
    <scope>NUCLEOTIDE SEQUENCE [LARGE SCALE GENOMIC DNA]</scope>
</reference>
<dbReference type="AlphaFoldDB" id="K2FTU3"/>
<dbReference type="EMBL" id="AMFJ01000830">
    <property type="protein sequence ID" value="EKE26353.1"/>
    <property type="molecule type" value="Genomic_DNA"/>
</dbReference>
<gene>
    <name evidence="2" type="ORF">ACD_4C00314G0001</name>
</gene>
<comment type="caution">
    <text evidence="2">The sequence shown here is derived from an EMBL/GenBank/DDBJ whole genome shotgun (WGS) entry which is preliminary data.</text>
</comment>
<evidence type="ECO:0000259" key="1">
    <source>
        <dbReference type="Pfam" id="PF13529"/>
    </source>
</evidence>
<protein>
    <recommendedName>
        <fullName evidence="1">Peptidase C39-like domain-containing protein</fullName>
    </recommendedName>
</protein>
<organism evidence="2">
    <name type="scientific">uncultured bacterium</name>
    <name type="common">gcode 4</name>
    <dbReference type="NCBI Taxonomy" id="1234023"/>
    <lineage>
        <taxon>Bacteria</taxon>
        <taxon>environmental samples</taxon>
    </lineage>
</organism>
<sequence length="248" mass="30512">MKKIINLLRILNSNIKEIFCYFKISKLKDWDYFLSYNIPSYTQWESKNLVDEILSWKFDTKNDSLYKESWALNPEEYEMYSWQICWITCLKMILKSIYKEQEYKLIELAKEAEIFWVYKRNTNSDLKVNLDWLFHKPFMKFIKKFWLTWTSKYFIKKYNLANLIKNNNFIIASVNPIIREENPWINSKSGHLILVTWYKIAKWKILWFFINNPSWYFGKSQEKHFVKIENWGNCFSWFVDVINYSLDN</sequence>
<accession>K2FTU3</accession>
<proteinExistence type="predicted"/>
<name>K2FTU3_9BACT</name>
<dbReference type="Pfam" id="PF13529">
    <property type="entry name" value="Peptidase_C39_2"/>
    <property type="match status" value="1"/>
</dbReference>
<evidence type="ECO:0000313" key="2">
    <source>
        <dbReference type="EMBL" id="EKE26353.1"/>
    </source>
</evidence>
<dbReference type="InterPro" id="IPR039564">
    <property type="entry name" value="Peptidase_C39-like"/>
</dbReference>
<feature type="domain" description="Peptidase C39-like" evidence="1">
    <location>
        <begin position="60"/>
        <end position="202"/>
    </location>
</feature>